<evidence type="ECO:0000259" key="4">
    <source>
        <dbReference type="SMART" id="SM00849"/>
    </source>
</evidence>
<reference evidence="5" key="1">
    <citation type="submission" date="2021-01" db="EMBL/GenBank/DDBJ databases">
        <title>Genomic Encyclopedia of Type Strains, Phase IV (KMG-IV): sequencing the most valuable type-strain genomes for metagenomic binning, comparative biology and taxonomic classification.</title>
        <authorList>
            <person name="Goeker M."/>
        </authorList>
    </citation>
    <scope>NUCLEOTIDE SEQUENCE</scope>
    <source>
        <strain evidence="5">DSM 25523</strain>
    </source>
</reference>
<dbReference type="GO" id="GO:0016787">
    <property type="term" value="F:hydrolase activity"/>
    <property type="evidence" value="ECO:0007669"/>
    <property type="project" value="UniProtKB-KW"/>
</dbReference>
<evidence type="ECO:0000313" key="6">
    <source>
        <dbReference type="Proteomes" id="UP000717624"/>
    </source>
</evidence>
<proteinExistence type="predicted"/>
<dbReference type="InterPro" id="IPR036866">
    <property type="entry name" value="RibonucZ/Hydroxyglut_hydro"/>
</dbReference>
<organism evidence="5 6">
    <name type="scientific">Brevibacillus fulvus</name>
    <dbReference type="NCBI Taxonomy" id="1125967"/>
    <lineage>
        <taxon>Bacteria</taxon>
        <taxon>Bacillati</taxon>
        <taxon>Bacillota</taxon>
        <taxon>Bacilli</taxon>
        <taxon>Bacillales</taxon>
        <taxon>Paenibacillaceae</taxon>
        <taxon>Brevibacillus</taxon>
    </lineage>
</organism>
<accession>A0A939BNK7</accession>
<gene>
    <name evidence="5" type="ORF">JOD01_000813</name>
</gene>
<dbReference type="EMBL" id="JAFBEB010000002">
    <property type="protein sequence ID" value="MBM7589215.1"/>
    <property type="molecule type" value="Genomic_DNA"/>
</dbReference>
<evidence type="ECO:0000313" key="5">
    <source>
        <dbReference type="EMBL" id="MBM7589215.1"/>
    </source>
</evidence>
<protein>
    <submittedName>
        <fullName evidence="5">Glyoxylase-like metal-dependent hydrolase (Beta-lactamase superfamily II)</fullName>
    </submittedName>
</protein>
<dbReference type="PANTHER" id="PTHR42951:SF4">
    <property type="entry name" value="ACYL-COENZYME A THIOESTERASE MBLAC2"/>
    <property type="match status" value="1"/>
</dbReference>
<dbReference type="Pfam" id="PF00753">
    <property type="entry name" value="Lactamase_B"/>
    <property type="match status" value="1"/>
</dbReference>
<comment type="caution">
    <text evidence="5">The sequence shown here is derived from an EMBL/GenBank/DDBJ whole genome shotgun (WGS) entry which is preliminary data.</text>
</comment>
<keyword evidence="5" id="KW-0378">Hydrolase</keyword>
<comment type="catalytic activity">
    <reaction evidence="1">
        <text>3',5'-cyclic CMP + H2O = CMP + H(+)</text>
        <dbReference type="Rhea" id="RHEA:72675"/>
        <dbReference type="ChEBI" id="CHEBI:15377"/>
        <dbReference type="ChEBI" id="CHEBI:15378"/>
        <dbReference type="ChEBI" id="CHEBI:58003"/>
        <dbReference type="ChEBI" id="CHEBI:60377"/>
    </reaction>
    <physiologicalReaction direction="left-to-right" evidence="1">
        <dbReference type="Rhea" id="RHEA:72676"/>
    </physiologicalReaction>
</comment>
<dbReference type="Proteomes" id="UP000717624">
    <property type="component" value="Unassembled WGS sequence"/>
</dbReference>
<dbReference type="PANTHER" id="PTHR42951">
    <property type="entry name" value="METALLO-BETA-LACTAMASE DOMAIN-CONTAINING"/>
    <property type="match status" value="1"/>
</dbReference>
<dbReference type="Gene3D" id="3.60.15.10">
    <property type="entry name" value="Ribonuclease Z/Hydroxyacylglutathione hydrolase-like"/>
    <property type="match status" value="1"/>
</dbReference>
<evidence type="ECO:0000256" key="3">
    <source>
        <dbReference type="ARBA" id="ARBA00048505"/>
    </source>
</evidence>
<comment type="catalytic activity">
    <reaction evidence="3">
        <text>3',5'-cyclic UMP + H2O = UMP + H(+)</text>
        <dbReference type="Rhea" id="RHEA:70575"/>
        <dbReference type="ChEBI" id="CHEBI:15377"/>
        <dbReference type="ChEBI" id="CHEBI:15378"/>
        <dbReference type="ChEBI" id="CHEBI:57865"/>
        <dbReference type="ChEBI" id="CHEBI:184387"/>
    </reaction>
    <physiologicalReaction direction="left-to-right" evidence="3">
        <dbReference type="Rhea" id="RHEA:70576"/>
    </physiologicalReaction>
</comment>
<dbReference type="SUPFAM" id="SSF56281">
    <property type="entry name" value="Metallo-hydrolase/oxidoreductase"/>
    <property type="match status" value="1"/>
</dbReference>
<dbReference type="RefSeq" id="WP_204516949.1">
    <property type="nucleotide sequence ID" value="NZ_BAABIN010000015.1"/>
</dbReference>
<evidence type="ECO:0000256" key="1">
    <source>
        <dbReference type="ARBA" id="ARBA00034221"/>
    </source>
</evidence>
<name>A0A939BNK7_9BACL</name>
<sequence>MTGEKIGPIEIIMGEKQSRAPYSTTLLIRGRQGSTLIDCGGGPAVYAYLREQNIRQILLTHFHPDHTSGAALFPEAQVLTNPFDYGRLLNQAKREADDSPYRPVGPIQLIYPYHQLMTVSETKLLMIHAPGHSDGFCCPYFPDLGVLMVGDIDLTSFGPWYFGPDSDIDQFIQSAQQTLEVDAKYFVTSHQKGMFELADYRQKLPQYLEIIEQREARLKQAVKRGCSPGELVYENIIYYADNVRQTPWILRNEQMGLAKHLLRLIDHGEPYADYYAEFMQAHRLQREQIRQLHQPSWYGRDWKGANQK</sequence>
<dbReference type="InterPro" id="IPR050855">
    <property type="entry name" value="NDM-1-like"/>
</dbReference>
<feature type="domain" description="Metallo-beta-lactamase" evidence="4">
    <location>
        <begin position="22"/>
        <end position="190"/>
    </location>
</feature>
<comment type="function">
    <text evidence="2">Counteracts the endogenous Pycsar antiviral defense system. Phosphodiesterase that enables metal-dependent hydrolysis of host cyclic nucleotide Pycsar defense signals such as cCMP and cUMP.</text>
</comment>
<dbReference type="AlphaFoldDB" id="A0A939BNK7"/>
<dbReference type="SMART" id="SM00849">
    <property type="entry name" value="Lactamase_B"/>
    <property type="match status" value="1"/>
</dbReference>
<dbReference type="CDD" id="cd06262">
    <property type="entry name" value="metallo-hydrolase-like_MBL-fold"/>
    <property type="match status" value="1"/>
</dbReference>
<keyword evidence="6" id="KW-1185">Reference proteome</keyword>
<evidence type="ECO:0000256" key="2">
    <source>
        <dbReference type="ARBA" id="ARBA00034301"/>
    </source>
</evidence>
<dbReference type="InterPro" id="IPR001279">
    <property type="entry name" value="Metallo-B-lactamas"/>
</dbReference>